<evidence type="ECO:0000313" key="2">
    <source>
        <dbReference type="EMBL" id="KAK3484795.1"/>
    </source>
</evidence>
<protein>
    <submittedName>
        <fullName evidence="2">Heterokaryon incompatibility protein-domain-containing protein</fullName>
    </submittedName>
</protein>
<name>A0AAJ0HYD3_9PEZI</name>
<comment type="caution">
    <text evidence="2">The sequence shown here is derived from an EMBL/GenBank/DDBJ whole genome shotgun (WGS) entry which is preliminary data.</text>
</comment>
<gene>
    <name evidence="2" type="ORF">B0T23DRAFT_289564</name>
</gene>
<feature type="domain" description="Heterokaryon incompatibility" evidence="1">
    <location>
        <begin position="67"/>
        <end position="166"/>
    </location>
</feature>
<dbReference type="RefSeq" id="XP_062687849.1">
    <property type="nucleotide sequence ID" value="XM_062834267.1"/>
</dbReference>
<sequence length="167" mass="18510">MRSWLWQCVDDHPKCRTTLSGKIFGFGSQNSSLDASKLPFRVLDVGSPGSPLVKLVETTTETPRAPYVALSHCWGPPDKQPLKTTLHTIGDHMHPGIPLDRLPQTFADAVWVTRELGIRYLWIDSLCIIQDSPADWETESHKMGSIYEGATLTLGAAYARNSSEGLF</sequence>
<dbReference type="Pfam" id="PF06985">
    <property type="entry name" value="HET"/>
    <property type="match status" value="1"/>
</dbReference>
<dbReference type="Proteomes" id="UP001285908">
    <property type="component" value="Unassembled WGS sequence"/>
</dbReference>
<dbReference type="PANTHER" id="PTHR33112">
    <property type="entry name" value="DOMAIN PROTEIN, PUTATIVE-RELATED"/>
    <property type="match status" value="1"/>
</dbReference>
<organism evidence="2 3">
    <name type="scientific">Neurospora hispaniola</name>
    <dbReference type="NCBI Taxonomy" id="588809"/>
    <lineage>
        <taxon>Eukaryota</taxon>
        <taxon>Fungi</taxon>
        <taxon>Dikarya</taxon>
        <taxon>Ascomycota</taxon>
        <taxon>Pezizomycotina</taxon>
        <taxon>Sordariomycetes</taxon>
        <taxon>Sordariomycetidae</taxon>
        <taxon>Sordariales</taxon>
        <taxon>Sordariaceae</taxon>
        <taxon>Neurospora</taxon>
    </lineage>
</organism>
<keyword evidence="3" id="KW-1185">Reference proteome</keyword>
<evidence type="ECO:0000313" key="3">
    <source>
        <dbReference type="Proteomes" id="UP001285908"/>
    </source>
</evidence>
<dbReference type="GeneID" id="87871889"/>
<feature type="non-terminal residue" evidence="2">
    <location>
        <position position="167"/>
    </location>
</feature>
<dbReference type="InterPro" id="IPR010730">
    <property type="entry name" value="HET"/>
</dbReference>
<accession>A0AAJ0HYD3</accession>
<dbReference type="EMBL" id="JAULSX010000013">
    <property type="protein sequence ID" value="KAK3484795.1"/>
    <property type="molecule type" value="Genomic_DNA"/>
</dbReference>
<reference evidence="2 3" key="1">
    <citation type="journal article" date="2023" name="Mol. Phylogenet. Evol.">
        <title>Genome-scale phylogeny and comparative genomics of the fungal order Sordariales.</title>
        <authorList>
            <person name="Hensen N."/>
            <person name="Bonometti L."/>
            <person name="Westerberg I."/>
            <person name="Brannstrom I.O."/>
            <person name="Guillou S."/>
            <person name="Cros-Aarteil S."/>
            <person name="Calhoun S."/>
            <person name="Haridas S."/>
            <person name="Kuo A."/>
            <person name="Mondo S."/>
            <person name="Pangilinan J."/>
            <person name="Riley R."/>
            <person name="LaButti K."/>
            <person name="Andreopoulos B."/>
            <person name="Lipzen A."/>
            <person name="Chen C."/>
            <person name="Yan M."/>
            <person name="Daum C."/>
            <person name="Ng V."/>
            <person name="Clum A."/>
            <person name="Steindorff A."/>
            <person name="Ohm R.A."/>
            <person name="Martin F."/>
            <person name="Silar P."/>
            <person name="Natvig D.O."/>
            <person name="Lalanne C."/>
            <person name="Gautier V."/>
            <person name="Ament-Velasquez S.L."/>
            <person name="Kruys A."/>
            <person name="Hutchinson M.I."/>
            <person name="Powell A.J."/>
            <person name="Barry K."/>
            <person name="Miller A.N."/>
            <person name="Grigoriev I.V."/>
            <person name="Debuchy R."/>
            <person name="Gladieux P."/>
            <person name="Hiltunen Thoren M."/>
            <person name="Johannesson H."/>
        </authorList>
    </citation>
    <scope>NUCLEOTIDE SEQUENCE [LARGE SCALE GENOMIC DNA]</scope>
    <source>
        <strain evidence="2 3">FGSC 10403</strain>
    </source>
</reference>
<dbReference type="AlphaFoldDB" id="A0AAJ0HYD3"/>
<proteinExistence type="predicted"/>
<dbReference type="PANTHER" id="PTHR33112:SF10">
    <property type="entry name" value="TOL"/>
    <property type="match status" value="1"/>
</dbReference>
<evidence type="ECO:0000259" key="1">
    <source>
        <dbReference type="Pfam" id="PF06985"/>
    </source>
</evidence>